<accession>F1AXF3</accession>
<name>F1AXF3_ORFV</name>
<organism evidence="1 2">
    <name type="scientific">Orf virus</name>
    <name type="common">ORFV</name>
    <dbReference type="NCBI Taxonomy" id="10258"/>
    <lineage>
        <taxon>Viruses</taxon>
        <taxon>Varidnaviria</taxon>
        <taxon>Bamfordvirae</taxon>
        <taxon>Nucleocytoviricota</taxon>
        <taxon>Pokkesviricetes</taxon>
        <taxon>Chitovirales</taxon>
        <taxon>Poxviridae</taxon>
        <taxon>Chordopoxvirinae</taxon>
        <taxon>Parapoxvirus</taxon>
        <taxon>Parapoxvirus orf</taxon>
    </lineage>
</organism>
<evidence type="ECO:0000313" key="1">
    <source>
        <dbReference type="EMBL" id="ADY76703.1"/>
    </source>
</evidence>
<dbReference type="Proteomes" id="UP000103309">
    <property type="component" value="Segment"/>
</dbReference>
<organismHost>
    <name type="scientific">Capra hircus</name>
    <name type="common">Goat</name>
    <dbReference type="NCBI Taxonomy" id="9925"/>
</organismHost>
<organismHost>
    <name type="scientific">Homo sapiens</name>
    <name type="common">Human</name>
    <dbReference type="NCBI Taxonomy" id="9606"/>
</organismHost>
<reference evidence="1 2" key="1">
    <citation type="submission" date="2010-04" db="EMBL/GenBank/DDBJ databases">
        <title>Novel immune-modulators identified by a rapid, functional screen of the Parapox virus genome.</title>
        <authorList>
            <person name="McGuire M.J."/>
            <person name="Sykes K.F."/>
            <person name="Johnston S.A."/>
        </authorList>
    </citation>
    <scope>NUCLEOTIDE SEQUENCE [LARGE SCALE GENOMIC DNA]</scope>
    <source>
        <strain evidence="1">D1701</strain>
    </source>
</reference>
<proteinExistence type="predicted"/>
<sequence>MAPYTQRCGCATASYGGSIASARRMISGVTSQKGTSSRFVWPTRSAGTQTLLPQDVLSTVCQRPSMNICSTTRSPVRASRSNRSAKQTFEPCRGQSGWCELNIRTAASPVPVTASTWSMLGAVTMTSANIAEPLSTGVMSKAQKGLSSSTMPWQGATTVLSALLRVDRTTTSPPLYAERVHTSRGMPALSPIMPWPLSK</sequence>
<dbReference type="EMBL" id="HM133903">
    <property type="protein sequence ID" value="ADY76703.1"/>
    <property type="molecule type" value="Genomic_DNA"/>
</dbReference>
<evidence type="ECO:0000313" key="2">
    <source>
        <dbReference type="Proteomes" id="UP000103309"/>
    </source>
</evidence>
<organismHost>
    <name type="scientific">Ovis aries</name>
    <name type="common">Sheep</name>
    <dbReference type="NCBI Taxonomy" id="9940"/>
</organismHost>
<protein>
    <submittedName>
        <fullName evidence="1">PP21</fullName>
    </submittedName>
</protein>